<protein>
    <submittedName>
        <fullName evidence="1">Phage protein, HK97 gp10 family</fullName>
    </submittedName>
</protein>
<accession>A0A285P324</accession>
<dbReference type="OrthoDB" id="2242464at2"/>
<organism evidence="1 2">
    <name type="scientific">Terribacillus aidingensis</name>
    <dbReference type="NCBI Taxonomy" id="586416"/>
    <lineage>
        <taxon>Bacteria</taxon>
        <taxon>Bacillati</taxon>
        <taxon>Bacillota</taxon>
        <taxon>Bacilli</taxon>
        <taxon>Bacillales</taxon>
        <taxon>Bacillaceae</taxon>
        <taxon>Terribacillus</taxon>
    </lineage>
</organism>
<evidence type="ECO:0000313" key="2">
    <source>
        <dbReference type="Proteomes" id="UP000219356"/>
    </source>
</evidence>
<dbReference type="Proteomes" id="UP000219356">
    <property type="component" value="Unassembled WGS sequence"/>
</dbReference>
<dbReference type="NCBIfam" id="TIGR01725">
    <property type="entry name" value="phge_HK97_gp10"/>
    <property type="match status" value="1"/>
</dbReference>
<proteinExistence type="predicted"/>
<dbReference type="RefSeq" id="WP_097042554.1">
    <property type="nucleotide sequence ID" value="NZ_OBEK01000003.1"/>
</dbReference>
<dbReference type="AlphaFoldDB" id="A0A285P324"/>
<keyword evidence="2" id="KW-1185">Reference proteome</keyword>
<gene>
    <name evidence="1" type="ORF">SAMN05421503_2478</name>
</gene>
<name>A0A285P324_9BACI</name>
<sequence length="130" mass="14663">MSVEVTGLNKLLKEIEDRYGKDNVQRVSDRALEKGAEVFVRELKSQFESFKDTGASLREITVSKPMTIGKERAIKVHWKGPDNRYRIIHLNEFGTVKNPNPKGKGAIARAMRNAENAYHAAIVEAVRRGL</sequence>
<reference evidence="2" key="1">
    <citation type="submission" date="2017-09" db="EMBL/GenBank/DDBJ databases">
        <authorList>
            <person name="Varghese N."/>
            <person name="Submissions S."/>
        </authorList>
    </citation>
    <scope>NUCLEOTIDE SEQUENCE [LARGE SCALE GENOMIC DNA]</scope>
    <source>
        <strain evidence="2">CGMCC 1.8913</strain>
    </source>
</reference>
<dbReference type="EMBL" id="OBEK01000003">
    <property type="protein sequence ID" value="SNZ14556.1"/>
    <property type="molecule type" value="Genomic_DNA"/>
</dbReference>
<dbReference type="InterPro" id="IPR010064">
    <property type="entry name" value="HK97-gp10_tail"/>
</dbReference>
<evidence type="ECO:0000313" key="1">
    <source>
        <dbReference type="EMBL" id="SNZ14556.1"/>
    </source>
</evidence>